<dbReference type="PROSITE" id="PS01129">
    <property type="entry name" value="PSI_RLU"/>
    <property type="match status" value="1"/>
</dbReference>
<dbReference type="Pfam" id="PF00849">
    <property type="entry name" value="PseudoU_synth_2"/>
    <property type="match status" value="1"/>
</dbReference>
<dbReference type="PANTHER" id="PTHR21600:SF84">
    <property type="entry name" value="PSEUDOURIDINE SYNTHASE RSUA_RLUA-LIKE DOMAIN-CONTAINING PROTEIN"/>
    <property type="match status" value="1"/>
</dbReference>
<sequence length="370" mass="41577">MVRDYTHRDANLSSKHHTSMRRHRAGAHRFAHAEAGHCSDQPMLQCCMQSPAACNALPHRALPCCTLDPVAISAMPDAHRTHDGTPASRFQLPAGPWGSVFDALCACFPAITAERWRNRFERGLVRDADDQALALSAPYRLGAEIRYFREVADEPVIPSVETVVYADAQLVVACKPHFLPVAPAGAYVRETLLTRLVRRLDNPALVPLHRIDRETAGLVLFSANPDTRGIYQALFRERRIRKQYLAVAAPLPQLRFPYVHRSRLEPGEPFFRMREGVGEPNSETVIEVVARNADTWTYRLEPVTGRKHQLRVHMAALGAPILHDRFYPALEAQRPDDPERPLQLFARTLAFDDPLTGEPRSFRAKVGPNS</sequence>
<dbReference type="Proteomes" id="UP000234345">
    <property type="component" value="Unassembled WGS sequence"/>
</dbReference>
<comment type="caution">
    <text evidence="3">The sequence shown here is derived from an EMBL/GenBank/DDBJ whole genome shotgun (WGS) entry which is preliminary data.</text>
</comment>
<dbReference type="InterPro" id="IPR006224">
    <property type="entry name" value="PsdUridine_synth_RluA-like_CS"/>
</dbReference>
<feature type="region of interest" description="Disordered" evidence="1">
    <location>
        <begin position="1"/>
        <end position="22"/>
    </location>
</feature>
<dbReference type="CDD" id="cd02558">
    <property type="entry name" value="PSRA_1"/>
    <property type="match status" value="1"/>
</dbReference>
<feature type="compositionally biased region" description="Basic and acidic residues" evidence="1">
    <location>
        <begin position="1"/>
        <end position="10"/>
    </location>
</feature>
<evidence type="ECO:0000259" key="2">
    <source>
        <dbReference type="Pfam" id="PF00849"/>
    </source>
</evidence>
<dbReference type="GO" id="GO:0009982">
    <property type="term" value="F:pseudouridine synthase activity"/>
    <property type="evidence" value="ECO:0007669"/>
    <property type="project" value="InterPro"/>
</dbReference>
<keyword evidence="3" id="KW-0413">Isomerase</keyword>
<dbReference type="SUPFAM" id="SSF55120">
    <property type="entry name" value="Pseudouridine synthase"/>
    <property type="match status" value="1"/>
</dbReference>
<dbReference type="InterPro" id="IPR006145">
    <property type="entry name" value="PsdUridine_synth_RsuA/RluA"/>
</dbReference>
<feature type="domain" description="Pseudouridine synthase RsuA/RluA-like" evidence="2">
    <location>
        <begin position="170"/>
        <end position="316"/>
    </location>
</feature>
<dbReference type="Gene3D" id="3.30.2350.10">
    <property type="entry name" value="Pseudouridine synthase"/>
    <property type="match status" value="1"/>
</dbReference>
<dbReference type="GO" id="GO:0003723">
    <property type="term" value="F:RNA binding"/>
    <property type="evidence" value="ECO:0007669"/>
    <property type="project" value="InterPro"/>
</dbReference>
<accession>A0A7Z7IWU7</accession>
<dbReference type="GO" id="GO:0000455">
    <property type="term" value="P:enzyme-directed rRNA pseudouridine synthesis"/>
    <property type="evidence" value="ECO:0007669"/>
    <property type="project" value="TreeGrafter"/>
</dbReference>
<reference evidence="3 4" key="1">
    <citation type="submission" date="2017-10" db="EMBL/GenBank/DDBJ databases">
        <authorList>
            <person name="Regsiter A."/>
            <person name="William W."/>
        </authorList>
    </citation>
    <scope>NUCLEOTIDE SEQUENCE [LARGE SCALE GENOMIC DNA]</scope>
    <source>
        <strain evidence="3 4">CFBP6991</strain>
    </source>
</reference>
<proteinExistence type="predicted"/>
<protein>
    <submittedName>
        <fullName evidence="3">Pseudouridine synthase (Modular protein)</fullName>
        <ecNumber evidence="3">5.4.99.-</ecNumber>
    </submittedName>
</protein>
<evidence type="ECO:0000256" key="1">
    <source>
        <dbReference type="SAM" id="MobiDB-lite"/>
    </source>
</evidence>
<evidence type="ECO:0000313" key="3">
    <source>
        <dbReference type="EMBL" id="SOO23062.1"/>
    </source>
</evidence>
<gene>
    <name evidence="3" type="ORF">XFF6991_180173</name>
</gene>
<name>A0A7Z7IWU7_XANCH</name>
<dbReference type="InterPro" id="IPR020103">
    <property type="entry name" value="PsdUridine_synth_cat_dom_sf"/>
</dbReference>
<organism evidence="3 4">
    <name type="scientific">Xanthomonas campestris pv. phaseoli</name>
    <dbReference type="NCBI Taxonomy" id="317013"/>
    <lineage>
        <taxon>Bacteria</taxon>
        <taxon>Pseudomonadati</taxon>
        <taxon>Pseudomonadota</taxon>
        <taxon>Gammaproteobacteria</taxon>
        <taxon>Lysobacterales</taxon>
        <taxon>Lysobacteraceae</taxon>
        <taxon>Xanthomonas</taxon>
    </lineage>
</organism>
<evidence type="ECO:0000313" key="4">
    <source>
        <dbReference type="Proteomes" id="UP000234345"/>
    </source>
</evidence>
<dbReference type="PANTHER" id="PTHR21600">
    <property type="entry name" value="MITOCHONDRIAL RNA PSEUDOURIDINE SYNTHASE"/>
    <property type="match status" value="1"/>
</dbReference>
<dbReference type="EMBL" id="OCZC01000046">
    <property type="protein sequence ID" value="SOO23062.1"/>
    <property type="molecule type" value="Genomic_DNA"/>
</dbReference>
<dbReference type="GO" id="GO:0140098">
    <property type="term" value="F:catalytic activity, acting on RNA"/>
    <property type="evidence" value="ECO:0007669"/>
    <property type="project" value="UniProtKB-ARBA"/>
</dbReference>
<dbReference type="AlphaFoldDB" id="A0A7Z7IWU7"/>
<dbReference type="EC" id="5.4.99.-" evidence="3"/>
<dbReference type="InterPro" id="IPR050188">
    <property type="entry name" value="RluA_PseudoU_synthase"/>
</dbReference>